<proteinExistence type="inferred from homology"/>
<dbReference type="Pfam" id="PF00067">
    <property type="entry name" value="p450"/>
    <property type="match status" value="1"/>
</dbReference>
<dbReference type="GO" id="GO:0005506">
    <property type="term" value="F:iron ion binding"/>
    <property type="evidence" value="ECO:0007669"/>
    <property type="project" value="InterPro"/>
</dbReference>
<dbReference type="GO" id="GO:0016705">
    <property type="term" value="F:oxidoreductase activity, acting on paired donors, with incorporation or reduction of molecular oxygen"/>
    <property type="evidence" value="ECO:0007669"/>
    <property type="project" value="InterPro"/>
</dbReference>
<name>A0A540KMU1_MALBA</name>
<reference evidence="8 9" key="1">
    <citation type="journal article" date="2019" name="G3 (Bethesda)">
        <title>Sequencing of a Wild Apple (Malus baccata) Genome Unravels the Differences Between Cultivated and Wild Apple Species Regarding Disease Resistance and Cold Tolerance.</title>
        <authorList>
            <person name="Chen X."/>
        </authorList>
    </citation>
    <scope>NUCLEOTIDE SEQUENCE [LARGE SCALE GENOMIC DNA]</scope>
    <source>
        <strain evidence="9">cv. Shandingzi</strain>
        <tissue evidence="8">Leaves</tissue>
    </source>
</reference>
<keyword evidence="4" id="KW-0479">Metal-binding</keyword>
<evidence type="ECO:0008006" key="10">
    <source>
        <dbReference type="Google" id="ProtNLM"/>
    </source>
</evidence>
<dbReference type="EMBL" id="VIEB01001090">
    <property type="protein sequence ID" value="TQD75546.1"/>
    <property type="molecule type" value="Genomic_DNA"/>
</dbReference>
<dbReference type="Proteomes" id="UP000315295">
    <property type="component" value="Unassembled WGS sequence"/>
</dbReference>
<organism evidence="8 9">
    <name type="scientific">Malus baccata</name>
    <name type="common">Siberian crab apple</name>
    <name type="synonym">Pyrus baccata</name>
    <dbReference type="NCBI Taxonomy" id="106549"/>
    <lineage>
        <taxon>Eukaryota</taxon>
        <taxon>Viridiplantae</taxon>
        <taxon>Streptophyta</taxon>
        <taxon>Embryophyta</taxon>
        <taxon>Tracheophyta</taxon>
        <taxon>Spermatophyta</taxon>
        <taxon>Magnoliopsida</taxon>
        <taxon>eudicotyledons</taxon>
        <taxon>Gunneridae</taxon>
        <taxon>Pentapetalae</taxon>
        <taxon>rosids</taxon>
        <taxon>fabids</taxon>
        <taxon>Rosales</taxon>
        <taxon>Rosaceae</taxon>
        <taxon>Amygdaloideae</taxon>
        <taxon>Maleae</taxon>
        <taxon>Malus</taxon>
    </lineage>
</organism>
<dbReference type="GO" id="GO:0020037">
    <property type="term" value="F:heme binding"/>
    <property type="evidence" value="ECO:0007669"/>
    <property type="project" value="InterPro"/>
</dbReference>
<dbReference type="STRING" id="106549.A0A540KMU1"/>
<evidence type="ECO:0000256" key="7">
    <source>
        <dbReference type="ARBA" id="ARBA00023033"/>
    </source>
</evidence>
<sequence length="126" mass="15162">MEYLHAAISEALRLYPSVVEDDIFPDGTILKKGTRVIYSIYSMRRMEAIWGKDCRSLCLGKDFAYYHMKFVAVSTIYRYHVKLEHRLKVTLHSRDGADQKLICKWWYCHRREFGNEWWYCLIPEDD</sequence>
<evidence type="ECO:0000313" key="9">
    <source>
        <dbReference type="Proteomes" id="UP000315295"/>
    </source>
</evidence>
<evidence type="ECO:0000256" key="5">
    <source>
        <dbReference type="ARBA" id="ARBA00023002"/>
    </source>
</evidence>
<evidence type="ECO:0000256" key="6">
    <source>
        <dbReference type="ARBA" id="ARBA00023004"/>
    </source>
</evidence>
<evidence type="ECO:0000313" key="8">
    <source>
        <dbReference type="EMBL" id="TQD75546.1"/>
    </source>
</evidence>
<keyword evidence="9" id="KW-1185">Reference proteome</keyword>
<comment type="similarity">
    <text evidence="2">Belongs to the cytochrome P450 family.</text>
</comment>
<accession>A0A540KMU1</accession>
<dbReference type="PANTHER" id="PTHR24296">
    <property type="entry name" value="CYTOCHROME P450"/>
    <property type="match status" value="1"/>
</dbReference>
<dbReference type="InterPro" id="IPR001128">
    <property type="entry name" value="Cyt_P450"/>
</dbReference>
<keyword evidence="5" id="KW-0560">Oxidoreductase</keyword>
<evidence type="ECO:0000256" key="1">
    <source>
        <dbReference type="ARBA" id="ARBA00001971"/>
    </source>
</evidence>
<dbReference type="Gene3D" id="1.10.630.10">
    <property type="entry name" value="Cytochrome P450"/>
    <property type="match status" value="1"/>
</dbReference>
<dbReference type="GO" id="GO:0004497">
    <property type="term" value="F:monooxygenase activity"/>
    <property type="evidence" value="ECO:0007669"/>
    <property type="project" value="UniProtKB-KW"/>
</dbReference>
<dbReference type="AlphaFoldDB" id="A0A540KMU1"/>
<dbReference type="InterPro" id="IPR036396">
    <property type="entry name" value="Cyt_P450_sf"/>
</dbReference>
<evidence type="ECO:0000256" key="4">
    <source>
        <dbReference type="ARBA" id="ARBA00022723"/>
    </source>
</evidence>
<evidence type="ECO:0000256" key="3">
    <source>
        <dbReference type="ARBA" id="ARBA00022617"/>
    </source>
</evidence>
<keyword evidence="3" id="KW-0349">Heme</keyword>
<gene>
    <name evidence="8" type="ORF">C1H46_038917</name>
</gene>
<keyword evidence="7" id="KW-0503">Monooxygenase</keyword>
<protein>
    <recommendedName>
        <fullName evidence="10">Cytochrome P450</fullName>
    </recommendedName>
</protein>
<comment type="caution">
    <text evidence="8">The sequence shown here is derived from an EMBL/GenBank/DDBJ whole genome shotgun (WGS) entry which is preliminary data.</text>
</comment>
<dbReference type="SUPFAM" id="SSF48264">
    <property type="entry name" value="Cytochrome P450"/>
    <property type="match status" value="1"/>
</dbReference>
<comment type="cofactor">
    <cofactor evidence="1">
        <name>heme</name>
        <dbReference type="ChEBI" id="CHEBI:30413"/>
    </cofactor>
</comment>
<evidence type="ECO:0000256" key="2">
    <source>
        <dbReference type="ARBA" id="ARBA00010617"/>
    </source>
</evidence>
<keyword evidence="6" id="KW-0408">Iron</keyword>